<dbReference type="GO" id="GO:0005975">
    <property type="term" value="P:carbohydrate metabolic process"/>
    <property type="evidence" value="ECO:0007669"/>
    <property type="project" value="InterPro"/>
</dbReference>
<evidence type="ECO:0000256" key="1">
    <source>
        <dbReference type="SAM" id="Phobius"/>
    </source>
</evidence>
<dbReference type="AlphaFoldDB" id="X1FEE3"/>
<keyword evidence="1" id="KW-1133">Transmembrane helix</keyword>
<name>X1FEE3_9ZZZZ</name>
<dbReference type="EMBL" id="BARU01002916">
    <property type="protein sequence ID" value="GAH19123.1"/>
    <property type="molecule type" value="Genomic_DNA"/>
</dbReference>
<organism evidence="2">
    <name type="scientific">marine sediment metagenome</name>
    <dbReference type="NCBI Taxonomy" id="412755"/>
    <lineage>
        <taxon>unclassified sequences</taxon>
        <taxon>metagenomes</taxon>
        <taxon>ecological metagenomes</taxon>
    </lineage>
</organism>
<keyword evidence="1" id="KW-0472">Membrane</keyword>
<dbReference type="Gene3D" id="3.20.20.70">
    <property type="entry name" value="Aldolase class I"/>
    <property type="match status" value="1"/>
</dbReference>
<dbReference type="SUPFAM" id="SSF51569">
    <property type="entry name" value="Aldolase"/>
    <property type="match status" value="1"/>
</dbReference>
<dbReference type="InterPro" id="IPR013785">
    <property type="entry name" value="Aldolase_TIM"/>
</dbReference>
<reference evidence="2" key="1">
    <citation type="journal article" date="2014" name="Front. Microbiol.">
        <title>High frequency of phylogenetically diverse reductive dehalogenase-homologous genes in deep subseafloor sedimentary metagenomes.</title>
        <authorList>
            <person name="Kawai M."/>
            <person name="Futagami T."/>
            <person name="Toyoda A."/>
            <person name="Takaki Y."/>
            <person name="Nishi S."/>
            <person name="Hori S."/>
            <person name="Arai W."/>
            <person name="Tsubouchi T."/>
            <person name="Morono Y."/>
            <person name="Uchiyama I."/>
            <person name="Ito T."/>
            <person name="Fujiyama A."/>
            <person name="Inagaki F."/>
            <person name="Takami H."/>
        </authorList>
    </citation>
    <scope>NUCLEOTIDE SEQUENCE</scope>
    <source>
        <strain evidence="2">Expedition CK06-06</strain>
    </source>
</reference>
<feature type="transmembrane region" description="Helical" evidence="1">
    <location>
        <begin position="15"/>
        <end position="33"/>
    </location>
</feature>
<dbReference type="InterPro" id="IPR012062">
    <property type="entry name" value="GatZ/KbaZ-like"/>
</dbReference>
<dbReference type="Pfam" id="PF08013">
    <property type="entry name" value="GatZ_KbaZ-like"/>
    <property type="match status" value="1"/>
</dbReference>
<evidence type="ECO:0000313" key="2">
    <source>
        <dbReference type="EMBL" id="GAH19123.1"/>
    </source>
</evidence>
<keyword evidence="1" id="KW-0812">Transmembrane</keyword>
<feature type="non-terminal residue" evidence="2">
    <location>
        <position position="113"/>
    </location>
</feature>
<comment type="caution">
    <text evidence="2">The sequence shown here is derived from an EMBL/GenBank/DDBJ whole genome shotgun (WGS) entry which is preliminary data.</text>
</comment>
<accession>X1FEE3</accession>
<sequence length="113" mass="13008">MYNVVSKLDSRLYNYGYYVLPYFIKTIFFKCFLKPLVYVIGSEVPIPGGSQDAEKGIQITKVHDFIETVEVFEKTFKKYSLDKVWQDVIAIVVQPGVEFGDNIVHGYNREAAK</sequence>
<proteinExistence type="predicted"/>
<gene>
    <name evidence="2" type="ORF">S03H2_06594</name>
</gene>
<protein>
    <submittedName>
        <fullName evidence="2">Uncharacterized protein</fullName>
    </submittedName>
</protein>